<name>A0AAV0KCB3_9ROSI</name>
<keyword evidence="3" id="KW-1185">Reference proteome</keyword>
<reference evidence="2" key="1">
    <citation type="submission" date="2022-08" db="EMBL/GenBank/DDBJ databases">
        <authorList>
            <person name="Gutierrez-Valencia J."/>
        </authorList>
    </citation>
    <scope>NUCLEOTIDE SEQUENCE</scope>
</reference>
<proteinExistence type="predicted"/>
<sequence>MLESGIRIHSLQREAERADRVSRAGGAAAAGAGDGEERAQLPHPVDRPRPRPDLILHEKQKKMSLVTEEIRAKATEVYNDELANKYYKKMLKWLDAELDSPPDNEELMRKDSACVAEAALKHYNEKEVLLGLVYLFPPSCFLVDLPPIHYFNSPVPRPRSIDFFVMDEQGTKYVFDEPFLCRC</sequence>
<dbReference type="Proteomes" id="UP001154282">
    <property type="component" value="Unassembled WGS sequence"/>
</dbReference>
<evidence type="ECO:0000313" key="3">
    <source>
        <dbReference type="Proteomes" id="UP001154282"/>
    </source>
</evidence>
<protein>
    <submittedName>
        <fullName evidence="2">Uncharacterized protein</fullName>
    </submittedName>
</protein>
<evidence type="ECO:0000256" key="1">
    <source>
        <dbReference type="SAM" id="MobiDB-lite"/>
    </source>
</evidence>
<dbReference type="AlphaFoldDB" id="A0AAV0KCB3"/>
<feature type="compositionally biased region" description="Basic and acidic residues" evidence="1">
    <location>
        <begin position="35"/>
        <end position="52"/>
    </location>
</feature>
<evidence type="ECO:0000313" key="2">
    <source>
        <dbReference type="EMBL" id="CAI0419372.1"/>
    </source>
</evidence>
<feature type="non-terminal residue" evidence="2">
    <location>
        <position position="183"/>
    </location>
</feature>
<gene>
    <name evidence="2" type="ORF">LITE_LOCUS17970</name>
</gene>
<feature type="region of interest" description="Disordered" evidence="1">
    <location>
        <begin position="1"/>
        <end position="52"/>
    </location>
</feature>
<accession>A0AAV0KCB3</accession>
<organism evidence="2 3">
    <name type="scientific">Linum tenue</name>
    <dbReference type="NCBI Taxonomy" id="586396"/>
    <lineage>
        <taxon>Eukaryota</taxon>
        <taxon>Viridiplantae</taxon>
        <taxon>Streptophyta</taxon>
        <taxon>Embryophyta</taxon>
        <taxon>Tracheophyta</taxon>
        <taxon>Spermatophyta</taxon>
        <taxon>Magnoliopsida</taxon>
        <taxon>eudicotyledons</taxon>
        <taxon>Gunneridae</taxon>
        <taxon>Pentapetalae</taxon>
        <taxon>rosids</taxon>
        <taxon>fabids</taxon>
        <taxon>Malpighiales</taxon>
        <taxon>Linaceae</taxon>
        <taxon>Linum</taxon>
    </lineage>
</organism>
<feature type="compositionally biased region" description="Basic and acidic residues" evidence="1">
    <location>
        <begin position="11"/>
        <end position="22"/>
    </location>
</feature>
<dbReference type="EMBL" id="CAMGYJ010000005">
    <property type="protein sequence ID" value="CAI0419372.1"/>
    <property type="molecule type" value="Genomic_DNA"/>
</dbReference>
<comment type="caution">
    <text evidence="2">The sequence shown here is derived from an EMBL/GenBank/DDBJ whole genome shotgun (WGS) entry which is preliminary data.</text>
</comment>